<reference evidence="1" key="2">
    <citation type="submission" date="2018-10" db="UniProtKB">
        <authorList>
            <consortium name="EnsemblPlants"/>
        </authorList>
    </citation>
    <scope>IDENTIFICATION</scope>
</reference>
<dbReference type="Gramene" id="TraesNOR2D03G01286600.1">
    <property type="protein sequence ID" value="TraesNOR2D03G01286600.1"/>
    <property type="gene ID" value="TraesNOR2D03G01286600"/>
</dbReference>
<proteinExistence type="predicted"/>
<dbReference type="Gramene" id="TraesLAC2D03G01221810.1">
    <property type="protein sequence ID" value="TraesLAC2D03G01221810.1"/>
    <property type="gene ID" value="TraesLAC2D03G01221810"/>
</dbReference>
<dbReference type="Gramene" id="TraesPARA_EIv1.0_0742250.1">
    <property type="protein sequence ID" value="TraesPARA_EIv1.0_0742250.1.CDS"/>
    <property type="gene ID" value="TraesPARA_EIv1.0_0742250"/>
</dbReference>
<dbReference type="Gramene" id="TraesCS2D03G1077700.1">
    <property type="protein sequence ID" value="TraesCS2D03G1077700.1.CDS"/>
    <property type="gene ID" value="TraesCS2D03G1077700"/>
</dbReference>
<evidence type="ECO:0000313" key="1">
    <source>
        <dbReference type="EnsemblPlants" id="TraesCS2D02G482600.1"/>
    </source>
</evidence>
<keyword evidence="2" id="KW-1185">Reference proteome</keyword>
<dbReference type="AlphaFoldDB" id="A0A3B6DKG1"/>
<dbReference type="Gramene" id="TraesLDM2D03G01271170.1">
    <property type="protein sequence ID" value="TraesLDM2D03G01271170.1"/>
    <property type="gene ID" value="TraesLDM2D03G01271170"/>
</dbReference>
<evidence type="ECO:0000313" key="2">
    <source>
        <dbReference type="Proteomes" id="UP000019116"/>
    </source>
</evidence>
<dbReference type="Gramene" id="TraesMAC2D03G01268210.1">
    <property type="protein sequence ID" value="TraesMAC2D03G01268210.1"/>
    <property type="gene ID" value="TraesMAC2D03G01268210"/>
</dbReference>
<accession>A0A3B6DKG1</accession>
<name>A0A3B6DKG1_WHEAT</name>
<dbReference type="Gramene" id="TraesSTA2D03G01258960.1">
    <property type="protein sequence ID" value="TraesSTA2D03G01258960.1"/>
    <property type="gene ID" value="TraesSTA2D03G01258960"/>
</dbReference>
<reference evidence="1" key="1">
    <citation type="submission" date="2018-08" db="EMBL/GenBank/DDBJ databases">
        <authorList>
            <person name="Rossello M."/>
        </authorList>
    </citation>
    <scope>NUCLEOTIDE SEQUENCE [LARGE SCALE GENOMIC DNA]</scope>
    <source>
        <strain evidence="1">cv. Chinese Spring</strain>
    </source>
</reference>
<dbReference type="Gramene" id="TraesWEE_scaffold_014439_01G000600.1">
    <property type="protein sequence ID" value="TraesWEE_scaffold_014439_01G000600.1"/>
    <property type="gene ID" value="TraesWEE_scaffold_014439_01G000600"/>
</dbReference>
<sequence>MTGSGAAVHHHSSPPVFFNSIRRLAVYCPPSFLHIAAEEMIEEFGDKVKGKHKVHGGAEIDLFDVKYYVIKY</sequence>
<dbReference type="OMA" id="AVYCPPS"/>
<protein>
    <submittedName>
        <fullName evidence="1">Uncharacterized protein</fullName>
    </submittedName>
</protein>
<dbReference type="EnsemblPlants" id="TraesCS2D02G482600.1">
    <property type="protein sequence ID" value="TraesCS2D02G482600.1"/>
    <property type="gene ID" value="TraesCS2D02G482600"/>
</dbReference>
<dbReference type="Gramene" id="TraesCS2D02G482600.1">
    <property type="protein sequence ID" value="TraesCS2D02G482600.1"/>
    <property type="gene ID" value="TraesCS2D02G482600"/>
</dbReference>
<dbReference type="Proteomes" id="UP000019116">
    <property type="component" value="Chromosome 2D"/>
</dbReference>
<organism evidence="1">
    <name type="scientific">Triticum aestivum</name>
    <name type="common">Wheat</name>
    <dbReference type="NCBI Taxonomy" id="4565"/>
    <lineage>
        <taxon>Eukaryota</taxon>
        <taxon>Viridiplantae</taxon>
        <taxon>Streptophyta</taxon>
        <taxon>Embryophyta</taxon>
        <taxon>Tracheophyta</taxon>
        <taxon>Spermatophyta</taxon>
        <taxon>Magnoliopsida</taxon>
        <taxon>Liliopsida</taxon>
        <taxon>Poales</taxon>
        <taxon>Poaceae</taxon>
        <taxon>BOP clade</taxon>
        <taxon>Pooideae</taxon>
        <taxon>Triticodae</taxon>
        <taxon>Triticeae</taxon>
        <taxon>Triticinae</taxon>
        <taxon>Triticum</taxon>
    </lineage>
</organism>